<keyword evidence="3" id="KW-1185">Reference proteome</keyword>
<protein>
    <recommendedName>
        <fullName evidence="4">T9SS type A sorting domain-containing protein</fullName>
    </recommendedName>
</protein>
<reference evidence="2" key="1">
    <citation type="journal article" date="2014" name="Int. J. Syst. Evol. Microbiol.">
        <title>Complete genome sequence of Corynebacterium casei LMG S-19264T (=DSM 44701T), isolated from a smear-ripened cheese.</title>
        <authorList>
            <consortium name="US DOE Joint Genome Institute (JGI-PGF)"/>
            <person name="Walter F."/>
            <person name="Albersmeier A."/>
            <person name="Kalinowski J."/>
            <person name="Ruckert C."/>
        </authorList>
    </citation>
    <scope>NUCLEOTIDE SEQUENCE</scope>
    <source>
        <strain evidence="2">CGMCC 1.12751</strain>
    </source>
</reference>
<gene>
    <name evidence="2" type="ORF">GCM10010976_11050</name>
</gene>
<dbReference type="NCBIfam" id="TIGR04183">
    <property type="entry name" value="Por_Secre_tail"/>
    <property type="match status" value="1"/>
</dbReference>
<sequence length="1044" mass="112037">MVLVLLFITGNFYAQVTTDVFPSRITTRATVSIIGSGFTPSTTISVSGISLTGGSVTYISPTEMSFKVSHSGTTDVTGNLTVGGVATGLTIDYVAPTLKTLKNGPTSNVTKITELFTTYNGFWRSSQWKADPSDMSLWPNTGHDVLAFTYNGITYSTGVDDAVLTANGVTFDSQLFYAYTTNGVDGTTQPSNYLAMADLIDGQVNEGTAITSPEIAGTTIYDAITDGVNGLNIGTGVTNFNQTSDVQFFSAGGQIGAVDDDMPDFLISQIAMAGSTDVYFYADAAGNVVGRPIKITISEEADLQGDALIAKWRLDLYNFRNGINYGLATPTSRAFSANETRPLRMVAFRMDEFEITASNVADINNVNMVAGGTADLAFLAYNRGSFDIKTPVFEQFPVSRFVCSIPSTSDITFTATGIVSGGATGDPQETLTYQWYKYNTLIPGATNSTYTLTDDIEQADLATYKVRITNAFGSVVASAGLVQGGTPTFWDGSTWQLPPSYIAAGITVDDQDRNLVFSENYNQSEDLEGCDCLVPSGSNVTIPSGTTLKLLKNVVVESGGTLTIKDDASLIQTENVSVNANVGSIRVERETTGLHADDFIVWSSPVNTFDVAGITNPYTTSVFQYDINDINTDGTAGNWVAASGNMVIGEGYSVQVPSEYVTSGFTATFQGTPRNGAIDVAVFKSPTATQPEEESRHWNLIGNPYPSAINVDEFLANNMELDGNVRLWSQGIPNTNISSSPFYTGVEYNYGDQYVTYNRTGSTPNVFGGNIASGQGFFVQVSEASPVSSTVNFQNSLRFDDAGNAYSNSNFLSTDETSTVDNANKDLVWLSLVDASNTSSVALVGYVSGATNGVDRLYDALADGNELSIYSNVSNSKMAIQGRSLPFDEADTVSLGVDIPENGVYSIGIDHLNGDVFVTQEVGIYLEDTVLDVTHDLRMQPYSFTGTAGTTLDRFILKYTAPLSVEAYDLADTFVFVKNNELFVKSSTNIKSIEVYDITGKQITVYSADGNDTRFTAPFNFSRGIYLTTIKMTNGVVVTKKLIN</sequence>
<dbReference type="InterPro" id="IPR026444">
    <property type="entry name" value="Secre_tail"/>
</dbReference>
<dbReference type="AlphaFoldDB" id="A0A917GE57"/>
<keyword evidence="1" id="KW-0732">Signal</keyword>
<dbReference type="InterPro" id="IPR013783">
    <property type="entry name" value="Ig-like_fold"/>
</dbReference>
<organism evidence="2 3">
    <name type="scientific">Bizionia arctica</name>
    <dbReference type="NCBI Taxonomy" id="1495645"/>
    <lineage>
        <taxon>Bacteria</taxon>
        <taxon>Pseudomonadati</taxon>
        <taxon>Bacteroidota</taxon>
        <taxon>Flavobacteriia</taxon>
        <taxon>Flavobacteriales</taxon>
        <taxon>Flavobacteriaceae</taxon>
        <taxon>Bizionia</taxon>
    </lineage>
</organism>
<evidence type="ECO:0000313" key="3">
    <source>
        <dbReference type="Proteomes" id="UP000625976"/>
    </source>
</evidence>
<accession>A0A917GE57</accession>
<dbReference type="EMBL" id="BMFQ01000001">
    <property type="protein sequence ID" value="GGG41241.1"/>
    <property type="molecule type" value="Genomic_DNA"/>
</dbReference>
<evidence type="ECO:0008006" key="4">
    <source>
        <dbReference type="Google" id="ProtNLM"/>
    </source>
</evidence>
<dbReference type="Gene3D" id="2.60.40.10">
    <property type="entry name" value="Immunoglobulins"/>
    <property type="match status" value="1"/>
</dbReference>
<evidence type="ECO:0000313" key="2">
    <source>
        <dbReference type="EMBL" id="GGG41241.1"/>
    </source>
</evidence>
<reference evidence="2" key="2">
    <citation type="submission" date="2020-09" db="EMBL/GenBank/DDBJ databases">
        <authorList>
            <person name="Sun Q."/>
            <person name="Zhou Y."/>
        </authorList>
    </citation>
    <scope>NUCLEOTIDE SEQUENCE</scope>
    <source>
        <strain evidence="2">CGMCC 1.12751</strain>
    </source>
</reference>
<comment type="caution">
    <text evidence="2">The sequence shown here is derived from an EMBL/GenBank/DDBJ whole genome shotgun (WGS) entry which is preliminary data.</text>
</comment>
<dbReference type="Proteomes" id="UP000625976">
    <property type="component" value="Unassembled WGS sequence"/>
</dbReference>
<name>A0A917GE57_9FLAO</name>
<evidence type="ECO:0000256" key="1">
    <source>
        <dbReference type="ARBA" id="ARBA00022729"/>
    </source>
</evidence>
<proteinExistence type="predicted"/>